<dbReference type="STRING" id="871741.SAMN05192570_2338"/>
<organism evidence="1 2">
    <name type="scientific">Brevundimonas viscosa</name>
    <dbReference type="NCBI Taxonomy" id="871741"/>
    <lineage>
        <taxon>Bacteria</taxon>
        <taxon>Pseudomonadati</taxon>
        <taxon>Pseudomonadota</taxon>
        <taxon>Alphaproteobacteria</taxon>
        <taxon>Caulobacterales</taxon>
        <taxon>Caulobacteraceae</taxon>
        <taxon>Brevundimonas</taxon>
    </lineage>
</organism>
<dbReference type="OrthoDB" id="9849875at2"/>
<evidence type="ECO:0000313" key="2">
    <source>
        <dbReference type="Proteomes" id="UP000198788"/>
    </source>
</evidence>
<proteinExistence type="predicted"/>
<protein>
    <submittedName>
        <fullName evidence="1">Uncharacterized protein</fullName>
    </submittedName>
</protein>
<dbReference type="EMBL" id="FOZV01000005">
    <property type="protein sequence ID" value="SFS75585.1"/>
    <property type="molecule type" value="Genomic_DNA"/>
</dbReference>
<dbReference type="Proteomes" id="UP000198788">
    <property type="component" value="Unassembled WGS sequence"/>
</dbReference>
<accession>A0A1I6SF36</accession>
<keyword evidence="2" id="KW-1185">Reference proteome</keyword>
<name>A0A1I6SF36_9CAUL</name>
<sequence length="276" mass="31725">MDETDRYEEDYGAIGSLIGPGSHLEGDRLNELLALISIELMRRATKAGLEDEGARALRQVLLLWMRKLHSTPYNPRRLEFFVSEFSDPDRKRVERGLKLLSQCLPMVQKNGWAGEIVVDLSPWLRDNDDALISDLHRQWLSQHIRAVQHACHGAELMIENYLDPRLPQSSRPGVRARLTLLQERWKALQRRLKLTRRAHLREALGDPWALYDEVAELEHLHDCVVGLQADPDGTPMLFSMLWRLEGPSKLQALSLSRLETGKAEREPRRRSSGLVH</sequence>
<gene>
    <name evidence="1" type="ORF">SAMN05192570_2338</name>
</gene>
<dbReference type="AlphaFoldDB" id="A0A1I6SF36"/>
<reference evidence="2" key="1">
    <citation type="submission" date="2016-10" db="EMBL/GenBank/DDBJ databases">
        <authorList>
            <person name="Varghese N."/>
            <person name="Submissions S."/>
        </authorList>
    </citation>
    <scope>NUCLEOTIDE SEQUENCE [LARGE SCALE GENOMIC DNA]</scope>
    <source>
        <strain evidence="2">CGMCC 1.10683</strain>
    </source>
</reference>
<dbReference type="RefSeq" id="WP_092310775.1">
    <property type="nucleotide sequence ID" value="NZ_FOZV01000005.1"/>
</dbReference>
<evidence type="ECO:0000313" key="1">
    <source>
        <dbReference type="EMBL" id="SFS75585.1"/>
    </source>
</evidence>